<protein>
    <submittedName>
        <fullName evidence="1">Uncharacterized protein</fullName>
    </submittedName>
</protein>
<gene>
    <name evidence="1" type="ORF">COLO4_08709</name>
</gene>
<comment type="caution">
    <text evidence="1">The sequence shown here is derived from an EMBL/GenBank/DDBJ whole genome shotgun (WGS) entry which is preliminary data.</text>
</comment>
<reference evidence="2" key="1">
    <citation type="submission" date="2013-09" db="EMBL/GenBank/DDBJ databases">
        <title>Corchorus olitorius genome sequencing.</title>
        <authorList>
            <person name="Alam M."/>
            <person name="Haque M.S."/>
            <person name="Islam M.S."/>
            <person name="Emdad E.M."/>
            <person name="Islam M.M."/>
            <person name="Ahmed B."/>
            <person name="Halim A."/>
            <person name="Hossen Q.M.M."/>
            <person name="Hossain M.Z."/>
            <person name="Ahmed R."/>
            <person name="Khan M.M."/>
            <person name="Islam R."/>
            <person name="Rashid M.M."/>
            <person name="Khan S.A."/>
            <person name="Rahman M.S."/>
            <person name="Alam M."/>
            <person name="Yahiya A.S."/>
            <person name="Khan M.S."/>
            <person name="Azam M.S."/>
            <person name="Haque T."/>
            <person name="Lashkar M.Z.H."/>
            <person name="Akhand A.I."/>
            <person name="Morshed G."/>
            <person name="Roy S."/>
            <person name="Uddin K.S."/>
            <person name="Rabeya T."/>
            <person name="Hossain A.S."/>
            <person name="Chowdhury A."/>
            <person name="Snigdha A.R."/>
            <person name="Mortoza M.S."/>
            <person name="Matin S.A."/>
            <person name="Hoque S.M.E."/>
            <person name="Islam M.K."/>
            <person name="Roy D.K."/>
            <person name="Haider R."/>
            <person name="Moosa M.M."/>
            <person name="Elias S.M."/>
            <person name="Hasan A.M."/>
            <person name="Jahan S."/>
            <person name="Shafiuddin M."/>
            <person name="Mahmood N."/>
            <person name="Shommy N.S."/>
        </authorList>
    </citation>
    <scope>NUCLEOTIDE SEQUENCE [LARGE SCALE GENOMIC DNA]</scope>
    <source>
        <strain evidence="2">cv. O-4</strain>
    </source>
</reference>
<name>A0A1R3KEX8_9ROSI</name>
<dbReference type="Proteomes" id="UP000187203">
    <property type="component" value="Unassembled WGS sequence"/>
</dbReference>
<keyword evidence="2" id="KW-1185">Reference proteome</keyword>
<proteinExistence type="predicted"/>
<dbReference type="EMBL" id="AWUE01013930">
    <property type="protein sequence ID" value="OMP05609.1"/>
    <property type="molecule type" value="Genomic_DNA"/>
</dbReference>
<evidence type="ECO:0000313" key="1">
    <source>
        <dbReference type="EMBL" id="OMP05609.1"/>
    </source>
</evidence>
<organism evidence="1 2">
    <name type="scientific">Corchorus olitorius</name>
    <dbReference type="NCBI Taxonomy" id="93759"/>
    <lineage>
        <taxon>Eukaryota</taxon>
        <taxon>Viridiplantae</taxon>
        <taxon>Streptophyta</taxon>
        <taxon>Embryophyta</taxon>
        <taxon>Tracheophyta</taxon>
        <taxon>Spermatophyta</taxon>
        <taxon>Magnoliopsida</taxon>
        <taxon>eudicotyledons</taxon>
        <taxon>Gunneridae</taxon>
        <taxon>Pentapetalae</taxon>
        <taxon>rosids</taxon>
        <taxon>malvids</taxon>
        <taxon>Malvales</taxon>
        <taxon>Malvaceae</taxon>
        <taxon>Grewioideae</taxon>
        <taxon>Apeibeae</taxon>
        <taxon>Corchorus</taxon>
    </lineage>
</organism>
<dbReference type="AlphaFoldDB" id="A0A1R3KEX8"/>
<sequence>MGLLWKSMRKNTQLRKWKKLKNLREDWSETGGSRTLEGWFAEVGGDDFALQAPPSSGGFERGDVVDDHSRKLEGFTGSVASCLND</sequence>
<accession>A0A1R3KEX8</accession>
<evidence type="ECO:0000313" key="2">
    <source>
        <dbReference type="Proteomes" id="UP000187203"/>
    </source>
</evidence>